<dbReference type="SUPFAM" id="SSF52266">
    <property type="entry name" value="SGNH hydrolase"/>
    <property type="match status" value="1"/>
</dbReference>
<dbReference type="PANTHER" id="PTHR43784:SF2">
    <property type="entry name" value="GDSL-LIKE LIPASE_ACYLHYDROLASE, PUTATIVE (AFU_ORTHOLOGUE AFUA_2G00820)-RELATED"/>
    <property type="match status" value="1"/>
</dbReference>
<reference evidence="2 3" key="1">
    <citation type="submission" date="2024-06" db="EMBL/GenBank/DDBJ databases">
        <title>The Natural Products Discovery Center: Release of the First 8490 Sequenced Strains for Exploring Actinobacteria Biosynthetic Diversity.</title>
        <authorList>
            <person name="Kalkreuter E."/>
            <person name="Kautsar S.A."/>
            <person name="Yang D."/>
            <person name="Bader C.D."/>
            <person name="Teijaro C.N."/>
            <person name="Fluegel L."/>
            <person name="Davis C.M."/>
            <person name="Simpson J.R."/>
            <person name="Lauterbach L."/>
            <person name="Steele A.D."/>
            <person name="Gui C."/>
            <person name="Meng S."/>
            <person name="Li G."/>
            <person name="Viehrig K."/>
            <person name="Ye F."/>
            <person name="Su P."/>
            <person name="Kiefer A.F."/>
            <person name="Nichols A."/>
            <person name="Cepeda A.J."/>
            <person name="Yan W."/>
            <person name="Fan B."/>
            <person name="Jiang Y."/>
            <person name="Adhikari A."/>
            <person name="Zheng C.-J."/>
            <person name="Schuster L."/>
            <person name="Cowan T.M."/>
            <person name="Smanski M.J."/>
            <person name="Chevrette M.G."/>
            <person name="De Carvalho L.P.S."/>
            <person name="Shen B."/>
        </authorList>
    </citation>
    <scope>NUCLEOTIDE SEQUENCE [LARGE SCALE GENOMIC DNA]</scope>
    <source>
        <strain evidence="2 3">NPDC050403</strain>
    </source>
</reference>
<evidence type="ECO:0000259" key="1">
    <source>
        <dbReference type="Pfam" id="PF13472"/>
    </source>
</evidence>
<evidence type="ECO:0000313" key="3">
    <source>
        <dbReference type="Proteomes" id="UP001551695"/>
    </source>
</evidence>
<dbReference type="RefSeq" id="WP_357782392.1">
    <property type="nucleotide sequence ID" value="NZ_JBFAKC010000004.1"/>
</dbReference>
<sequence>MNFPGPTPRRIRASGPSALTVPAAVAVLVSALVGVGIDPAVVHAQSSCDGTHFVASWTAAPTDSVTPLDAWGQPTPLTVDDQTFRMIITPHLAGTQLRVHLTNRFGLTPVTFDRVSIGNQVSGPVVGDIAPVKFDGRTSITVPAGSDVTSDPIAFTVGSFAPLAVSIHVSGAAGPPTKHWNANATSYYSPHGSGDLTAQPASHQFSSTTGAWFYVQALDVSAPASTRAVVAFGDSITDGFVGATALSVPADRAVADTNGRYPDLLQRRLDAANVPISVVNAGIGSNRVLTSGEPLLLGPSGLSRFQRDALDRAGVAAVLVQEGINDLGLPPAPDVAAMIAGYEQLIAAAHRSGKKIWLGTLLPASDALVDGVLLAPRSETDRQQINIWIRTQNRADGVVDFDAALRDPADPAVLQQIYSSPDRLHPSPAGYRAMADTIDLTMLTDTRSPAC</sequence>
<keyword evidence="3" id="KW-1185">Reference proteome</keyword>
<organism evidence="2 3">
    <name type="scientific">Nocardia aurea</name>
    <dbReference type="NCBI Taxonomy" id="2144174"/>
    <lineage>
        <taxon>Bacteria</taxon>
        <taxon>Bacillati</taxon>
        <taxon>Actinomycetota</taxon>
        <taxon>Actinomycetes</taxon>
        <taxon>Mycobacteriales</taxon>
        <taxon>Nocardiaceae</taxon>
        <taxon>Nocardia</taxon>
    </lineage>
</organism>
<dbReference type="InterPro" id="IPR036514">
    <property type="entry name" value="SGNH_hydro_sf"/>
</dbReference>
<dbReference type="PANTHER" id="PTHR43784">
    <property type="entry name" value="GDSL-LIKE LIPASE/ACYLHYDROLASE, PUTATIVE (AFU_ORTHOLOGUE AFUA_2G00820)-RELATED"/>
    <property type="match status" value="1"/>
</dbReference>
<accession>A0ABV3FRR8</accession>
<dbReference type="InterPro" id="IPR053140">
    <property type="entry name" value="GDSL_Rv0518-like"/>
</dbReference>
<gene>
    <name evidence="2" type="ORF">AB0I48_11105</name>
</gene>
<dbReference type="InterPro" id="IPR013830">
    <property type="entry name" value="SGNH_hydro"/>
</dbReference>
<comment type="caution">
    <text evidence="2">The sequence shown here is derived from an EMBL/GenBank/DDBJ whole genome shotgun (WGS) entry which is preliminary data.</text>
</comment>
<evidence type="ECO:0000313" key="2">
    <source>
        <dbReference type="EMBL" id="MEV0708104.1"/>
    </source>
</evidence>
<proteinExistence type="predicted"/>
<feature type="domain" description="SGNH hydrolase-type esterase" evidence="1">
    <location>
        <begin position="231"/>
        <end position="433"/>
    </location>
</feature>
<protein>
    <submittedName>
        <fullName evidence="2">GDSL-type esterase/lipase family protein</fullName>
    </submittedName>
</protein>
<dbReference type="Gene3D" id="3.40.50.1110">
    <property type="entry name" value="SGNH hydrolase"/>
    <property type="match status" value="1"/>
</dbReference>
<dbReference type="EMBL" id="JBFAKC010000004">
    <property type="protein sequence ID" value="MEV0708104.1"/>
    <property type="molecule type" value="Genomic_DNA"/>
</dbReference>
<dbReference type="Proteomes" id="UP001551695">
    <property type="component" value="Unassembled WGS sequence"/>
</dbReference>
<name>A0ABV3FRR8_9NOCA</name>
<dbReference type="Pfam" id="PF13472">
    <property type="entry name" value="Lipase_GDSL_2"/>
    <property type="match status" value="1"/>
</dbReference>